<dbReference type="RefSeq" id="WP_268918196.1">
    <property type="nucleotide sequence ID" value="NZ_JAPTMY010000032.1"/>
</dbReference>
<keyword evidence="2" id="KW-0378">Hydrolase</keyword>
<evidence type="ECO:0000313" key="2">
    <source>
        <dbReference type="EMBL" id="MCZ0858871.1"/>
    </source>
</evidence>
<dbReference type="Gene3D" id="3.40.710.10">
    <property type="entry name" value="DD-peptidase/beta-lactamase superfamily"/>
    <property type="match status" value="1"/>
</dbReference>
<dbReference type="Pfam" id="PF00144">
    <property type="entry name" value="Beta-lactamase"/>
    <property type="match status" value="1"/>
</dbReference>
<accession>A0ABT4IBF5</accession>
<dbReference type="GO" id="GO:0016787">
    <property type="term" value="F:hydrolase activity"/>
    <property type="evidence" value="ECO:0007669"/>
    <property type="project" value="UniProtKB-KW"/>
</dbReference>
<proteinExistence type="predicted"/>
<dbReference type="InterPro" id="IPR001466">
    <property type="entry name" value="Beta-lactam-related"/>
</dbReference>
<name>A0ABT4IBF5_9ACTO</name>
<comment type="caution">
    <text evidence="2">The sequence shown here is derived from an EMBL/GenBank/DDBJ whole genome shotgun (WGS) entry which is preliminary data.</text>
</comment>
<dbReference type="Proteomes" id="UP001072034">
    <property type="component" value="Unassembled WGS sequence"/>
</dbReference>
<dbReference type="InterPro" id="IPR012338">
    <property type="entry name" value="Beta-lactam/transpept-like"/>
</dbReference>
<protein>
    <submittedName>
        <fullName evidence="2">Serine hydrolase</fullName>
    </submittedName>
</protein>
<evidence type="ECO:0000313" key="3">
    <source>
        <dbReference type="Proteomes" id="UP001072034"/>
    </source>
</evidence>
<feature type="domain" description="Beta-lactamase-related" evidence="1">
    <location>
        <begin position="7"/>
        <end position="327"/>
    </location>
</feature>
<dbReference type="InterPro" id="IPR050491">
    <property type="entry name" value="AmpC-like"/>
</dbReference>
<keyword evidence="3" id="KW-1185">Reference proteome</keyword>
<sequence length="454" mass="48171">MLRALPALFDQLATHNHVPGAQFTLYHDGRLLELVAGVEHIHRRTPVTSRSRFALGSVSKVITAAAVMQLLEDGDVDLDAPVARFLPRALAGHATAGAITLRQLLSHTSGLVADHIDGAETPDSSLRKQAASVLAEDLVSRPGSTFSYSNSGYSLVGYVIEAVAGRSWWDTMQSYLFDPCDLDLAFIGDPRDGAQQASVVTGHAVDSSSGAAIPVDFYCEHTMAPAGGLAASASTLVSFARSFMVSSDRRADEPVADIKTLKHMWSPVPGASPFGLADGWGAGWALYRRDDRVWAGHDGTLDGGTCHMRLDPSGGTALALTTNSTTGLMMWSQLVDALDSLGLHVGSYRMPDLAARPGPAPAGLDISGHYTNGDLAITVLPVQGEGYRMNMPNGLHGTIALCDDLRFSVQVGKLGNMNFMGRFDTDPDDGSTIGALEYNGRRLRRTSGLSSAHV</sequence>
<dbReference type="EMBL" id="JAPTMY010000032">
    <property type="protein sequence ID" value="MCZ0858871.1"/>
    <property type="molecule type" value="Genomic_DNA"/>
</dbReference>
<dbReference type="SUPFAM" id="SSF56601">
    <property type="entry name" value="beta-lactamase/transpeptidase-like"/>
    <property type="match status" value="1"/>
</dbReference>
<dbReference type="PANTHER" id="PTHR46825:SF9">
    <property type="entry name" value="BETA-LACTAMASE-RELATED DOMAIN-CONTAINING PROTEIN"/>
    <property type="match status" value="1"/>
</dbReference>
<organism evidence="2 3">
    <name type="scientific">Actinomyces israelii</name>
    <dbReference type="NCBI Taxonomy" id="1659"/>
    <lineage>
        <taxon>Bacteria</taxon>
        <taxon>Bacillati</taxon>
        <taxon>Actinomycetota</taxon>
        <taxon>Actinomycetes</taxon>
        <taxon>Actinomycetales</taxon>
        <taxon>Actinomycetaceae</taxon>
        <taxon>Actinomyces</taxon>
    </lineage>
</organism>
<dbReference type="PANTHER" id="PTHR46825">
    <property type="entry name" value="D-ALANYL-D-ALANINE-CARBOXYPEPTIDASE/ENDOPEPTIDASE AMPH"/>
    <property type="match status" value="1"/>
</dbReference>
<evidence type="ECO:0000259" key="1">
    <source>
        <dbReference type="Pfam" id="PF00144"/>
    </source>
</evidence>
<reference evidence="2" key="1">
    <citation type="submission" date="2022-10" db="EMBL/GenBank/DDBJ databases">
        <title>Genome sequence of Actinomyces israelii ATCC 10048.</title>
        <authorList>
            <person name="Watt R.M."/>
            <person name="Tong W.M."/>
        </authorList>
    </citation>
    <scope>NUCLEOTIDE SEQUENCE</scope>
    <source>
        <strain evidence="2">ATCC 10048</strain>
    </source>
</reference>
<gene>
    <name evidence="2" type="ORF">OHJ16_12550</name>
</gene>